<accession>A0A8H5F0S7</accession>
<dbReference type="EMBL" id="JAACJJ010000029">
    <property type="protein sequence ID" value="KAF5319660.1"/>
    <property type="molecule type" value="Genomic_DNA"/>
</dbReference>
<dbReference type="InterPro" id="IPR002018">
    <property type="entry name" value="CarbesteraseB"/>
</dbReference>
<dbReference type="AlphaFoldDB" id="A0A8H5F0S7"/>
<dbReference type="EC" id="3.1.1.-" evidence="3"/>
<dbReference type="PANTHER" id="PTHR11559">
    <property type="entry name" value="CARBOXYLESTERASE"/>
    <property type="match status" value="1"/>
</dbReference>
<dbReference type="GO" id="GO:0016787">
    <property type="term" value="F:hydrolase activity"/>
    <property type="evidence" value="ECO:0007669"/>
    <property type="project" value="UniProtKB-KW"/>
</dbReference>
<dbReference type="InterPro" id="IPR019826">
    <property type="entry name" value="Carboxylesterase_B_AS"/>
</dbReference>
<evidence type="ECO:0000256" key="3">
    <source>
        <dbReference type="RuleBase" id="RU361235"/>
    </source>
</evidence>
<dbReference type="Pfam" id="PF00135">
    <property type="entry name" value="COesterase"/>
    <property type="match status" value="1"/>
</dbReference>
<keyword evidence="2 3" id="KW-0378">Hydrolase</keyword>
<organism evidence="5 6">
    <name type="scientific">Psilocybe cf. subviscida</name>
    <dbReference type="NCBI Taxonomy" id="2480587"/>
    <lineage>
        <taxon>Eukaryota</taxon>
        <taxon>Fungi</taxon>
        <taxon>Dikarya</taxon>
        <taxon>Basidiomycota</taxon>
        <taxon>Agaricomycotina</taxon>
        <taxon>Agaricomycetes</taxon>
        <taxon>Agaricomycetidae</taxon>
        <taxon>Agaricales</taxon>
        <taxon>Agaricineae</taxon>
        <taxon>Strophariaceae</taxon>
        <taxon>Psilocybe</taxon>
    </lineage>
</organism>
<comment type="similarity">
    <text evidence="1 3">Belongs to the type-B carboxylesterase/lipase family.</text>
</comment>
<evidence type="ECO:0000259" key="4">
    <source>
        <dbReference type="Pfam" id="PF00135"/>
    </source>
</evidence>
<reference evidence="5 6" key="1">
    <citation type="journal article" date="2020" name="ISME J.">
        <title>Uncovering the hidden diversity of litter-decomposition mechanisms in mushroom-forming fungi.</title>
        <authorList>
            <person name="Floudas D."/>
            <person name="Bentzer J."/>
            <person name="Ahren D."/>
            <person name="Johansson T."/>
            <person name="Persson P."/>
            <person name="Tunlid A."/>
        </authorList>
    </citation>
    <scope>NUCLEOTIDE SEQUENCE [LARGE SCALE GENOMIC DNA]</scope>
    <source>
        <strain evidence="5 6">CBS 101986</strain>
    </source>
</reference>
<dbReference type="SUPFAM" id="SSF53474">
    <property type="entry name" value="alpha/beta-Hydrolases"/>
    <property type="match status" value="1"/>
</dbReference>
<dbReference type="InterPro" id="IPR050309">
    <property type="entry name" value="Type-B_Carboxylest/Lipase"/>
</dbReference>
<dbReference type="Proteomes" id="UP000567179">
    <property type="component" value="Unassembled WGS sequence"/>
</dbReference>
<evidence type="ECO:0000256" key="2">
    <source>
        <dbReference type="ARBA" id="ARBA00022801"/>
    </source>
</evidence>
<dbReference type="OrthoDB" id="408631at2759"/>
<evidence type="ECO:0000313" key="6">
    <source>
        <dbReference type="Proteomes" id="UP000567179"/>
    </source>
</evidence>
<dbReference type="InterPro" id="IPR029058">
    <property type="entry name" value="AB_hydrolase_fold"/>
</dbReference>
<feature type="domain" description="Carboxylesterase type B" evidence="4">
    <location>
        <begin position="5"/>
        <end position="336"/>
    </location>
</feature>
<sequence length="405" mass="43545">MFDSHSGGFEAGSTLQYDALSTRIVSRSIALGTPVIHVAMNYRVSAFGFLASKEVQAEGLGNFGLNDQRVALRWVNKYIKSFGGDPKKVTIWGQSAGAISASLQMLAFGGKNEGLFRGAFMQSGAPVPVGNMAGGQKYYDKLVADAGCANAACGTLECLRTVPLATLQAAINKSPNYLSYEGLSLAWGPRVDGTFLTELPYNAVKKGKVANVPFVTGNVDDEGTLFSSAQGNVSTDADFKSYIKTVWLPKALEPELAPLWASYPDDSTKGSPFDTGSANQIYGQYKRVAAFQGDSAFQSPRRYFQQQLSGKTKMWTYLSKKLKTASAFGSYHGSDIDTALMDDYIINFTVNLNPNGASGNVWPQYSNASPNVYTFTDTAGPAVIPDKFRTDGFSALITLSSKYPS</sequence>
<dbReference type="PROSITE" id="PS00122">
    <property type="entry name" value="CARBOXYLESTERASE_B_1"/>
    <property type="match status" value="1"/>
</dbReference>
<name>A0A8H5F0S7_9AGAR</name>
<keyword evidence="6" id="KW-1185">Reference proteome</keyword>
<comment type="caution">
    <text evidence="5">The sequence shown here is derived from an EMBL/GenBank/DDBJ whole genome shotgun (WGS) entry which is preliminary data.</text>
</comment>
<dbReference type="Gene3D" id="3.40.50.1820">
    <property type="entry name" value="alpha/beta hydrolase"/>
    <property type="match status" value="1"/>
</dbReference>
<proteinExistence type="inferred from homology"/>
<protein>
    <recommendedName>
        <fullName evidence="3">Carboxylic ester hydrolase</fullName>
        <ecNumber evidence="3">3.1.1.-</ecNumber>
    </recommendedName>
</protein>
<evidence type="ECO:0000256" key="1">
    <source>
        <dbReference type="ARBA" id="ARBA00005964"/>
    </source>
</evidence>
<evidence type="ECO:0000313" key="5">
    <source>
        <dbReference type="EMBL" id="KAF5319660.1"/>
    </source>
</evidence>
<gene>
    <name evidence="5" type="ORF">D9619_008647</name>
</gene>